<dbReference type="Pfam" id="PF26566">
    <property type="entry name" value="PH_40"/>
    <property type="match status" value="1"/>
</dbReference>
<feature type="domain" description="PH" evidence="2">
    <location>
        <begin position="18"/>
        <end position="119"/>
    </location>
</feature>
<evidence type="ECO:0000313" key="3">
    <source>
        <dbReference type="EMBL" id="BDD00154.1"/>
    </source>
</evidence>
<name>A0ABM7VGR1_9BACT</name>
<keyword evidence="1" id="KW-0472">Membrane</keyword>
<proteinExistence type="predicted"/>
<evidence type="ECO:0000313" key="4">
    <source>
        <dbReference type="Proteomes" id="UP001354989"/>
    </source>
</evidence>
<reference evidence="3 4" key="1">
    <citation type="submission" date="2021-12" db="EMBL/GenBank/DDBJ databases">
        <title>Genome sequencing of bacteria with rrn-lacking chromosome and rrn-plasmid.</title>
        <authorList>
            <person name="Anda M."/>
            <person name="Iwasaki W."/>
        </authorList>
    </citation>
    <scope>NUCLEOTIDE SEQUENCE [LARGE SCALE GENOMIC DNA]</scope>
    <source>
        <strain evidence="3 4">NBRC 101262</strain>
    </source>
</reference>
<organism evidence="3 4">
    <name type="scientific">Persicobacter psychrovividus</name>
    <dbReference type="NCBI Taxonomy" id="387638"/>
    <lineage>
        <taxon>Bacteria</taxon>
        <taxon>Pseudomonadati</taxon>
        <taxon>Bacteroidota</taxon>
        <taxon>Cytophagia</taxon>
        <taxon>Cytophagales</taxon>
        <taxon>Persicobacteraceae</taxon>
        <taxon>Persicobacter</taxon>
    </lineage>
</organism>
<dbReference type="EMBL" id="AP025292">
    <property type="protein sequence ID" value="BDD00154.1"/>
    <property type="molecule type" value="Genomic_DNA"/>
</dbReference>
<evidence type="ECO:0000259" key="2">
    <source>
        <dbReference type="Pfam" id="PF26566"/>
    </source>
</evidence>
<protein>
    <recommendedName>
        <fullName evidence="2">PH domain-containing protein</fullName>
    </recommendedName>
</protein>
<keyword evidence="4" id="KW-1185">Reference proteome</keyword>
<keyword evidence="1" id="KW-1133">Transmembrane helix</keyword>
<dbReference type="Proteomes" id="UP001354989">
    <property type="component" value="Chromosome"/>
</dbReference>
<dbReference type="InterPro" id="IPR058916">
    <property type="entry name" value="PH_40"/>
</dbReference>
<accession>A0ABM7VGR1</accession>
<sequence length="151" mass="17881">MIVGHIKGFDNLLLDPVFYFLTSTFILIYVYIPVFVIYFNHFSLNKDSVIAFDDENKLYSYSDRSEVVFSPKDVKIVFIYKPKHEVDNRGYAHPWSNMKYALIELNCGRVIFLSSIMVPNPQRLFRNLPIEVKSYRFPFVKRKSLKKYCLS</sequence>
<evidence type="ECO:0000256" key="1">
    <source>
        <dbReference type="SAM" id="Phobius"/>
    </source>
</evidence>
<gene>
    <name evidence="3" type="ORF">PEPS_24340</name>
</gene>
<feature type="transmembrane region" description="Helical" evidence="1">
    <location>
        <begin position="17"/>
        <end position="39"/>
    </location>
</feature>
<keyword evidence="1" id="KW-0812">Transmembrane</keyword>